<gene>
    <name evidence="3" type="ORF">B0H63DRAFT_305844</name>
</gene>
<keyword evidence="2" id="KW-1133">Transmembrane helix</keyword>
<feature type="compositionally biased region" description="Basic and acidic residues" evidence="1">
    <location>
        <begin position="413"/>
        <end position="424"/>
    </location>
</feature>
<sequence>MDEIKTYSPHAIGFGKADMAAPHEYQGGRIVPFSQRWYKIKIILRSTSLFFGLILFIAAVVGQSEHLFLQVNFQMLLAIGVLVDFYGCAELITFWIRRKARRGIHPGVTIGADFILMVIVIFALAVCVGNPSRVTTGSYFFSATYGGVPLEISSDVFLGLLLPIHIALCLRACYESKQRYDAWRPFKAPRPELFYQPGGGEPFTVARDLGPTLPKLVDFEHDGQSEVGGWGNSGRSIISEGVATRGTRSVMAGGGRAPSIATSMAPSGVFLPGGHVGGHPIAVPLPIYQHTQQHLQQQHLQQQFLQQQQYLQLQQQELYSNLHHGGAMSVGAAPSIAPSSVLGLPVGDGFSGYNGPADHIEHEQQQNYAQGQGGQDSKSIAGKSVSNRVPVGSGGSGSRRVGRAASRATSRGSRREGSRRRESDIYSATAPTSRPVSR</sequence>
<feature type="region of interest" description="Disordered" evidence="1">
    <location>
        <begin position="365"/>
        <end position="438"/>
    </location>
</feature>
<evidence type="ECO:0000256" key="2">
    <source>
        <dbReference type="SAM" id="Phobius"/>
    </source>
</evidence>
<reference evidence="3" key="1">
    <citation type="journal article" date="2023" name="Mol. Phylogenet. Evol.">
        <title>Genome-scale phylogeny and comparative genomics of the fungal order Sordariales.</title>
        <authorList>
            <person name="Hensen N."/>
            <person name="Bonometti L."/>
            <person name="Westerberg I."/>
            <person name="Brannstrom I.O."/>
            <person name="Guillou S."/>
            <person name="Cros-Aarteil S."/>
            <person name="Calhoun S."/>
            <person name="Haridas S."/>
            <person name="Kuo A."/>
            <person name="Mondo S."/>
            <person name="Pangilinan J."/>
            <person name="Riley R."/>
            <person name="LaButti K."/>
            <person name="Andreopoulos B."/>
            <person name="Lipzen A."/>
            <person name="Chen C."/>
            <person name="Yan M."/>
            <person name="Daum C."/>
            <person name="Ng V."/>
            <person name="Clum A."/>
            <person name="Steindorff A."/>
            <person name="Ohm R.A."/>
            <person name="Martin F."/>
            <person name="Silar P."/>
            <person name="Natvig D.O."/>
            <person name="Lalanne C."/>
            <person name="Gautier V."/>
            <person name="Ament-Velasquez S.L."/>
            <person name="Kruys A."/>
            <person name="Hutchinson M.I."/>
            <person name="Powell A.J."/>
            <person name="Barry K."/>
            <person name="Miller A.N."/>
            <person name="Grigoriev I.V."/>
            <person name="Debuchy R."/>
            <person name="Gladieux P."/>
            <person name="Hiltunen Thoren M."/>
            <person name="Johannesson H."/>
        </authorList>
    </citation>
    <scope>NUCLEOTIDE SEQUENCE</scope>
    <source>
        <strain evidence="3">CBS 232.78</strain>
    </source>
</reference>
<evidence type="ECO:0000313" key="3">
    <source>
        <dbReference type="EMBL" id="KAK3370028.1"/>
    </source>
</evidence>
<feature type="transmembrane region" description="Helical" evidence="2">
    <location>
        <begin position="73"/>
        <end position="96"/>
    </location>
</feature>
<keyword evidence="2" id="KW-0472">Membrane</keyword>
<comment type="caution">
    <text evidence="3">The sequence shown here is derived from an EMBL/GenBank/DDBJ whole genome shotgun (WGS) entry which is preliminary data.</text>
</comment>
<keyword evidence="4" id="KW-1185">Reference proteome</keyword>
<organism evidence="3 4">
    <name type="scientific">Podospora didyma</name>
    <dbReference type="NCBI Taxonomy" id="330526"/>
    <lineage>
        <taxon>Eukaryota</taxon>
        <taxon>Fungi</taxon>
        <taxon>Dikarya</taxon>
        <taxon>Ascomycota</taxon>
        <taxon>Pezizomycotina</taxon>
        <taxon>Sordariomycetes</taxon>
        <taxon>Sordariomycetidae</taxon>
        <taxon>Sordariales</taxon>
        <taxon>Podosporaceae</taxon>
        <taxon>Podospora</taxon>
    </lineage>
</organism>
<feature type="compositionally biased region" description="Polar residues" evidence="1">
    <location>
        <begin position="429"/>
        <end position="438"/>
    </location>
</feature>
<evidence type="ECO:0000313" key="4">
    <source>
        <dbReference type="Proteomes" id="UP001285441"/>
    </source>
</evidence>
<keyword evidence="2" id="KW-0812">Transmembrane</keyword>
<dbReference type="Proteomes" id="UP001285441">
    <property type="component" value="Unassembled WGS sequence"/>
</dbReference>
<name>A0AAE0K4P5_9PEZI</name>
<protein>
    <submittedName>
        <fullName evidence="3">Uncharacterized protein</fullName>
    </submittedName>
</protein>
<feature type="transmembrane region" description="Helical" evidence="2">
    <location>
        <begin position="108"/>
        <end position="132"/>
    </location>
</feature>
<dbReference type="EMBL" id="JAULSW010000009">
    <property type="protein sequence ID" value="KAK3370028.1"/>
    <property type="molecule type" value="Genomic_DNA"/>
</dbReference>
<reference evidence="3" key="2">
    <citation type="submission" date="2023-06" db="EMBL/GenBank/DDBJ databases">
        <authorList>
            <consortium name="Lawrence Berkeley National Laboratory"/>
            <person name="Haridas S."/>
            <person name="Hensen N."/>
            <person name="Bonometti L."/>
            <person name="Westerberg I."/>
            <person name="Brannstrom I.O."/>
            <person name="Guillou S."/>
            <person name="Cros-Aarteil S."/>
            <person name="Calhoun S."/>
            <person name="Kuo A."/>
            <person name="Mondo S."/>
            <person name="Pangilinan J."/>
            <person name="Riley R."/>
            <person name="LaButti K."/>
            <person name="Andreopoulos B."/>
            <person name="Lipzen A."/>
            <person name="Chen C."/>
            <person name="Yanf M."/>
            <person name="Daum C."/>
            <person name="Ng V."/>
            <person name="Clum A."/>
            <person name="Steindorff A."/>
            <person name="Ohm R."/>
            <person name="Martin F."/>
            <person name="Silar P."/>
            <person name="Natvig D."/>
            <person name="Lalanne C."/>
            <person name="Gautier V."/>
            <person name="Ament-velasquez S.L."/>
            <person name="Kruys A."/>
            <person name="Hutchinson M.I."/>
            <person name="Powell A.J."/>
            <person name="Barry K."/>
            <person name="Miller A.N."/>
            <person name="Grigoriev I.V."/>
            <person name="Debuchy R."/>
            <person name="Gladieux P."/>
            <person name="Thoren M.H."/>
            <person name="Johannesson H."/>
        </authorList>
    </citation>
    <scope>NUCLEOTIDE SEQUENCE</scope>
    <source>
        <strain evidence="3">CBS 232.78</strain>
    </source>
</reference>
<dbReference type="AlphaFoldDB" id="A0AAE0K4P5"/>
<accession>A0AAE0K4P5</accession>
<feature type="transmembrane region" description="Helical" evidence="2">
    <location>
        <begin position="42"/>
        <end position="61"/>
    </location>
</feature>
<proteinExistence type="predicted"/>
<evidence type="ECO:0000256" key="1">
    <source>
        <dbReference type="SAM" id="MobiDB-lite"/>
    </source>
</evidence>